<proteinExistence type="predicted"/>
<dbReference type="SMART" id="SM00065">
    <property type="entry name" value="GAF"/>
    <property type="match status" value="1"/>
</dbReference>
<evidence type="ECO:0000259" key="2">
    <source>
        <dbReference type="PROSITE" id="PS50112"/>
    </source>
</evidence>
<dbReference type="SUPFAM" id="SSF141868">
    <property type="entry name" value="EAL domain-like"/>
    <property type="match status" value="1"/>
</dbReference>
<dbReference type="Pfam" id="PF00990">
    <property type="entry name" value="GGDEF"/>
    <property type="match status" value="1"/>
</dbReference>
<dbReference type="PROSITE" id="PS50112">
    <property type="entry name" value="PAS"/>
    <property type="match status" value="2"/>
</dbReference>
<dbReference type="KEGG" id="lfp:Y981_04195"/>
<dbReference type="InterPro" id="IPR052155">
    <property type="entry name" value="Biofilm_reg_signaling"/>
</dbReference>
<dbReference type="InterPro" id="IPR029016">
    <property type="entry name" value="GAF-like_dom_sf"/>
</dbReference>
<dbReference type="AlphaFoldDB" id="A0A059XYE0"/>
<dbReference type="InterPro" id="IPR029787">
    <property type="entry name" value="Nucleotide_cyclase"/>
</dbReference>
<feature type="domain" description="PAS" evidence="2">
    <location>
        <begin position="374"/>
        <end position="420"/>
    </location>
</feature>
<dbReference type="Gene3D" id="3.30.450.40">
    <property type="match status" value="1"/>
</dbReference>
<dbReference type="Pfam" id="PF00563">
    <property type="entry name" value="EAL"/>
    <property type="match status" value="1"/>
</dbReference>
<gene>
    <name evidence="6" type="ORF">Y981_04195</name>
</gene>
<keyword evidence="7" id="KW-1185">Reference proteome</keyword>
<dbReference type="SMART" id="SM00052">
    <property type="entry name" value="EAL"/>
    <property type="match status" value="1"/>
</dbReference>
<dbReference type="Gene3D" id="3.30.70.270">
    <property type="match status" value="1"/>
</dbReference>
<dbReference type="InterPro" id="IPR000014">
    <property type="entry name" value="PAS"/>
</dbReference>
<dbReference type="SUPFAM" id="SSF55781">
    <property type="entry name" value="GAF domain-like"/>
    <property type="match status" value="2"/>
</dbReference>
<dbReference type="CDD" id="cd00130">
    <property type="entry name" value="PAS"/>
    <property type="match status" value="2"/>
</dbReference>
<dbReference type="InterPro" id="IPR000160">
    <property type="entry name" value="GGDEF_dom"/>
</dbReference>
<dbReference type="PANTHER" id="PTHR44757:SF2">
    <property type="entry name" value="BIOFILM ARCHITECTURE MAINTENANCE PROTEIN MBAA"/>
    <property type="match status" value="1"/>
</dbReference>
<evidence type="ECO:0000313" key="7">
    <source>
        <dbReference type="Proteomes" id="UP000027059"/>
    </source>
</evidence>
<dbReference type="InterPro" id="IPR035919">
    <property type="entry name" value="EAL_sf"/>
</dbReference>
<reference evidence="7" key="1">
    <citation type="submission" date="2014-02" db="EMBL/GenBank/DDBJ databases">
        <title>Complete genome sequence and comparative genomic analysis of the nitrogen-fixing bacterium Leptospirillum ferriphilum YSK.</title>
        <authorList>
            <person name="Guo X."/>
            <person name="Yin H."/>
            <person name="Liang Y."/>
            <person name="Hu Q."/>
            <person name="Ma L."/>
            <person name="Xiao Y."/>
            <person name="Zhang X."/>
            <person name="Qiu G."/>
            <person name="Liu X."/>
        </authorList>
    </citation>
    <scope>NUCLEOTIDE SEQUENCE [LARGE SCALE GENOMIC DNA]</scope>
    <source>
        <strain evidence="7">YSK</strain>
    </source>
</reference>
<dbReference type="InterPro" id="IPR043128">
    <property type="entry name" value="Rev_trsase/Diguanyl_cyclase"/>
</dbReference>
<dbReference type="Pfam" id="PF13185">
    <property type="entry name" value="GAF_2"/>
    <property type="match status" value="1"/>
</dbReference>
<dbReference type="Gene3D" id="3.20.20.450">
    <property type="entry name" value="EAL domain"/>
    <property type="match status" value="1"/>
</dbReference>
<dbReference type="InterPro" id="IPR001610">
    <property type="entry name" value="PAC"/>
</dbReference>
<dbReference type="NCBIfam" id="TIGR00229">
    <property type="entry name" value="sensory_box"/>
    <property type="match status" value="2"/>
</dbReference>
<reference evidence="6 7" key="2">
    <citation type="journal article" date="2015" name="Biomed. Res. Int.">
        <title>Effects of Arsenite Resistance on the Growth and Functional Gene Expression of Leptospirillum ferriphilum and Acidithiobacillus thiooxidans in Pure Culture and Coculture.</title>
        <authorList>
            <person name="Jiang H."/>
            <person name="Liang Y."/>
            <person name="Yin H."/>
            <person name="Xiao Y."/>
            <person name="Guo X."/>
            <person name="Xu Y."/>
            <person name="Hu Q."/>
            <person name="Liu H."/>
            <person name="Liu X."/>
        </authorList>
    </citation>
    <scope>NUCLEOTIDE SEQUENCE [LARGE SCALE GENOMIC DNA]</scope>
    <source>
        <strain evidence="6 7">YSK</strain>
    </source>
</reference>
<dbReference type="CDD" id="cd01949">
    <property type="entry name" value="GGDEF"/>
    <property type="match status" value="1"/>
</dbReference>
<dbReference type="SMART" id="SM00086">
    <property type="entry name" value="PAC"/>
    <property type="match status" value="2"/>
</dbReference>
<dbReference type="SUPFAM" id="SSF55073">
    <property type="entry name" value="Nucleotide cyclase"/>
    <property type="match status" value="1"/>
</dbReference>
<dbReference type="GO" id="GO:0003824">
    <property type="term" value="F:catalytic activity"/>
    <property type="evidence" value="ECO:0007669"/>
    <property type="project" value="UniProtKB-ARBA"/>
</dbReference>
<sequence>MRKKSAQSYRHLLSLYATLSQVNQAILRVSDEDALYRKICRIATEFGHFRFAWIGVADPNRQELLPVAWSGEGARYLQEIRIFLHPDKPEGHGPAARAFHSGKMQVIHDFFNDPRTTPWVAAARRHGFQSSVGVPIARGGQSIGVLSLYASEKSYFGPPEQRLIREMALDISFALDYLDNEQKRKEAEAALENTRQKLTLLLESSLSANKKHDPLEIMREFGRTALSLTGGLRCSYGLFDQDTLTAERFQETGWEEDPEAASHFSRLDRTDRTIVRSPLPEEGAVLLRFPVFGLKVRQALGFVEIEVSDNPVSLERDMPFLSTLLVQNAVSLENAFLVQALSRSESRLRVFQKTFESSTVSLCICDALQPDFPVIFANDQFIRLTGYPRSETIGKNCRFLQGADREQESRTEIRQAIEAGKSVRTMLRNYRKDGTPFINELSLFPITDPDGTVTHYLGIQNDVTDTLIHEKNREIASKVFDMASDGILITDSENRIVLVNRAFTEITGYSQEEVKGKNPRLLSSGRQDTFFYQTMWHELLTNGYWQGELWNRRKSGEIYPEWLSISTRKDKNGRIENHIGIFHDLTGVKESEERIAFLAYHDPLTGLPNRILLRDRLEYALRQTSRTGKALGILLLDLDGFKNVNDLSGHHVGDLLLMEVSRRMAGAVRTSDSVGRMGGDEFLILFPDLTGLEELSSIMDRLLEQVRQPYEIEGNSVSLTASGGVTLYPRDNAGIDDLIRHADIAMYSAKNRGKNRIHFYELSMEQSLRNRETLKQELTRALQNGHLHLFYQPQVDIRTGVVLGAEALLRWFHPDGIRLPADFLGTIENDDLSIDLGRWVLGEALRQHLEWKKEGQFFRIGVNVSPRHFGSGMLEQDLKHLVELRGIEDLSGLELEITENTLVSDLGEVQKTVRACRDLGVHIAFDDFGTGYTSLTMVRTLCPDTLKVDQSFLRGITENPGNRSILESILKIGQGFQAAVIMEGVENRRELRLVREIGYHSIQGYLVSPPLLPVQFSSFLQTWQAGRLWENLENPS</sequence>
<keyword evidence="1" id="KW-0175">Coiled coil</keyword>
<dbReference type="Gene3D" id="3.30.450.20">
    <property type="entry name" value="PAS domain"/>
    <property type="match status" value="2"/>
</dbReference>
<dbReference type="EMBL" id="CP007243">
    <property type="protein sequence ID" value="AIA30271.1"/>
    <property type="molecule type" value="Genomic_DNA"/>
</dbReference>
<evidence type="ECO:0000259" key="5">
    <source>
        <dbReference type="PROSITE" id="PS50887"/>
    </source>
</evidence>
<feature type="coiled-coil region" evidence="1">
    <location>
        <begin position="177"/>
        <end position="204"/>
    </location>
</feature>
<protein>
    <submittedName>
        <fullName evidence="6">Diguanylate cyclase</fullName>
    </submittedName>
</protein>
<name>A0A059XYE0_9BACT</name>
<dbReference type="FunFam" id="3.30.70.270:FF:000001">
    <property type="entry name" value="Diguanylate cyclase domain protein"/>
    <property type="match status" value="1"/>
</dbReference>
<dbReference type="SMART" id="SM00091">
    <property type="entry name" value="PAS"/>
    <property type="match status" value="2"/>
</dbReference>
<feature type="domain" description="EAL" evidence="4">
    <location>
        <begin position="771"/>
        <end position="1024"/>
    </location>
</feature>
<dbReference type="PROSITE" id="PS50887">
    <property type="entry name" value="GGDEF"/>
    <property type="match status" value="1"/>
</dbReference>
<evidence type="ECO:0000256" key="1">
    <source>
        <dbReference type="SAM" id="Coils"/>
    </source>
</evidence>
<dbReference type="InterPro" id="IPR001633">
    <property type="entry name" value="EAL_dom"/>
</dbReference>
<dbReference type="CDD" id="cd01948">
    <property type="entry name" value="EAL"/>
    <property type="match status" value="1"/>
</dbReference>
<dbReference type="Pfam" id="PF13426">
    <property type="entry name" value="PAS_9"/>
    <property type="match status" value="2"/>
</dbReference>
<dbReference type="NCBIfam" id="TIGR00254">
    <property type="entry name" value="GGDEF"/>
    <property type="match status" value="1"/>
</dbReference>
<dbReference type="RefSeq" id="WP_051613782.1">
    <property type="nucleotide sequence ID" value="NZ_CP007243.1"/>
</dbReference>
<dbReference type="HOGENOM" id="CLU_000445_70_34_0"/>
<dbReference type="PROSITE" id="PS50883">
    <property type="entry name" value="EAL"/>
    <property type="match status" value="1"/>
</dbReference>
<dbReference type="OrthoDB" id="9762141at2"/>
<feature type="domain" description="PAC" evidence="3">
    <location>
        <begin position="545"/>
        <end position="597"/>
    </location>
</feature>
<dbReference type="InterPro" id="IPR035965">
    <property type="entry name" value="PAS-like_dom_sf"/>
</dbReference>
<evidence type="ECO:0000259" key="4">
    <source>
        <dbReference type="PROSITE" id="PS50883"/>
    </source>
</evidence>
<dbReference type="Proteomes" id="UP000027059">
    <property type="component" value="Chromosome"/>
</dbReference>
<organism evidence="6 7">
    <name type="scientific">Leptospirillum ferriphilum YSK</name>
    <dbReference type="NCBI Taxonomy" id="1441628"/>
    <lineage>
        <taxon>Bacteria</taxon>
        <taxon>Pseudomonadati</taxon>
        <taxon>Nitrospirota</taxon>
        <taxon>Nitrospiria</taxon>
        <taxon>Nitrospirales</taxon>
        <taxon>Nitrospiraceae</taxon>
        <taxon>Leptospirillum</taxon>
    </lineage>
</organism>
<evidence type="ECO:0000259" key="3">
    <source>
        <dbReference type="PROSITE" id="PS50113"/>
    </source>
</evidence>
<dbReference type="InterPro" id="IPR003018">
    <property type="entry name" value="GAF"/>
</dbReference>
<evidence type="ECO:0000313" key="6">
    <source>
        <dbReference type="EMBL" id="AIA30271.1"/>
    </source>
</evidence>
<feature type="domain" description="PAS" evidence="2">
    <location>
        <begin position="472"/>
        <end position="518"/>
    </location>
</feature>
<feature type="domain" description="PAC" evidence="3">
    <location>
        <begin position="421"/>
        <end position="475"/>
    </location>
</feature>
<dbReference type="InterPro" id="IPR000700">
    <property type="entry name" value="PAS-assoc_C"/>
</dbReference>
<dbReference type="SMART" id="SM00267">
    <property type="entry name" value="GGDEF"/>
    <property type="match status" value="1"/>
</dbReference>
<dbReference type="PROSITE" id="PS50113">
    <property type="entry name" value="PAC"/>
    <property type="match status" value="2"/>
</dbReference>
<dbReference type="PANTHER" id="PTHR44757">
    <property type="entry name" value="DIGUANYLATE CYCLASE DGCP"/>
    <property type="match status" value="1"/>
</dbReference>
<feature type="domain" description="GGDEF" evidence="5">
    <location>
        <begin position="629"/>
        <end position="762"/>
    </location>
</feature>
<accession>A0A059XYE0</accession>
<dbReference type="SUPFAM" id="SSF55785">
    <property type="entry name" value="PYP-like sensor domain (PAS domain)"/>
    <property type="match status" value="2"/>
</dbReference>